<feature type="region of interest" description="Disordered" evidence="1">
    <location>
        <begin position="1"/>
        <end position="22"/>
    </location>
</feature>
<evidence type="ECO:0000256" key="1">
    <source>
        <dbReference type="SAM" id="MobiDB-lite"/>
    </source>
</evidence>
<reference evidence="3" key="3">
    <citation type="journal article" date="2017" name="Nature">
        <title>Genome sequence of the progenitor of the wheat D genome Aegilops tauschii.</title>
        <authorList>
            <person name="Luo M.C."/>
            <person name="Gu Y.Q."/>
            <person name="Puiu D."/>
            <person name="Wang H."/>
            <person name="Twardziok S.O."/>
            <person name="Deal K.R."/>
            <person name="Huo N."/>
            <person name="Zhu T."/>
            <person name="Wang L."/>
            <person name="Wang Y."/>
            <person name="McGuire P.E."/>
            <person name="Liu S."/>
            <person name="Long H."/>
            <person name="Ramasamy R.K."/>
            <person name="Rodriguez J.C."/>
            <person name="Van S.L."/>
            <person name="Yuan L."/>
            <person name="Wang Z."/>
            <person name="Xia Z."/>
            <person name="Xiao L."/>
            <person name="Anderson O.D."/>
            <person name="Ouyang S."/>
            <person name="Liang Y."/>
            <person name="Zimin A.V."/>
            <person name="Pertea G."/>
            <person name="Qi P."/>
            <person name="Bennetzen J.L."/>
            <person name="Dai X."/>
            <person name="Dawson M.W."/>
            <person name="Muller H.G."/>
            <person name="Kugler K."/>
            <person name="Rivarola-Duarte L."/>
            <person name="Spannagl M."/>
            <person name="Mayer K.F.X."/>
            <person name="Lu F.H."/>
            <person name="Bevan M.W."/>
            <person name="Leroy P."/>
            <person name="Li P."/>
            <person name="You F.M."/>
            <person name="Sun Q."/>
            <person name="Liu Z."/>
            <person name="Lyons E."/>
            <person name="Wicker T."/>
            <person name="Salzberg S.L."/>
            <person name="Devos K.M."/>
            <person name="Dvorak J."/>
        </authorList>
    </citation>
    <scope>NUCLEOTIDE SEQUENCE [LARGE SCALE GENOMIC DNA]</scope>
    <source>
        <strain evidence="3">cv. AL8/78</strain>
    </source>
</reference>
<organism evidence="3 4">
    <name type="scientific">Aegilops tauschii subsp. strangulata</name>
    <name type="common">Goatgrass</name>
    <dbReference type="NCBI Taxonomy" id="200361"/>
    <lineage>
        <taxon>Eukaryota</taxon>
        <taxon>Viridiplantae</taxon>
        <taxon>Streptophyta</taxon>
        <taxon>Embryophyta</taxon>
        <taxon>Tracheophyta</taxon>
        <taxon>Spermatophyta</taxon>
        <taxon>Magnoliopsida</taxon>
        <taxon>Liliopsida</taxon>
        <taxon>Poales</taxon>
        <taxon>Poaceae</taxon>
        <taxon>BOP clade</taxon>
        <taxon>Pooideae</taxon>
        <taxon>Triticodae</taxon>
        <taxon>Triticeae</taxon>
        <taxon>Triticinae</taxon>
        <taxon>Aegilops</taxon>
    </lineage>
</organism>
<dbReference type="OrthoDB" id="591399at2759"/>
<reference evidence="3" key="5">
    <citation type="journal article" date="2021" name="G3 (Bethesda)">
        <title>Aegilops tauschii genome assembly Aet v5.0 features greater sequence contiguity and improved annotation.</title>
        <authorList>
            <person name="Wang L."/>
            <person name="Zhu T."/>
            <person name="Rodriguez J.C."/>
            <person name="Deal K.R."/>
            <person name="Dubcovsky J."/>
            <person name="McGuire P.E."/>
            <person name="Lux T."/>
            <person name="Spannagl M."/>
            <person name="Mayer K.F.X."/>
            <person name="Baldrich P."/>
            <person name="Meyers B.C."/>
            <person name="Huo N."/>
            <person name="Gu Y.Q."/>
            <person name="Zhou H."/>
            <person name="Devos K.M."/>
            <person name="Bennetzen J.L."/>
            <person name="Unver T."/>
            <person name="Budak H."/>
            <person name="Gulick P.J."/>
            <person name="Galiba G."/>
            <person name="Kalapos B."/>
            <person name="Nelson D.R."/>
            <person name="Li P."/>
            <person name="You F.M."/>
            <person name="Luo M.C."/>
            <person name="Dvorak J."/>
        </authorList>
    </citation>
    <scope>NUCLEOTIDE SEQUENCE [LARGE SCALE GENOMIC DNA]</scope>
    <source>
        <strain evidence="3">cv. AL8/78</strain>
    </source>
</reference>
<accession>A0A453NAE5</accession>
<reference evidence="3" key="4">
    <citation type="submission" date="2019-03" db="UniProtKB">
        <authorList>
            <consortium name="EnsemblPlants"/>
        </authorList>
    </citation>
    <scope>IDENTIFICATION</scope>
</reference>
<dbReference type="PANTHER" id="PTHR36140:SF7">
    <property type="entry name" value="F-BOX DOMAIN-CONTAINING PROTEIN"/>
    <property type="match status" value="1"/>
</dbReference>
<dbReference type="AlphaFoldDB" id="A0A453NAE5"/>
<proteinExistence type="predicted"/>
<dbReference type="EnsemblPlants" id="AET6Gv20292600.1">
    <property type="protein sequence ID" value="AET6Gv20292600.1"/>
    <property type="gene ID" value="AET6Gv20292600"/>
</dbReference>
<sequence length="439" mass="47642">MPPFRRDRARPSATPPPYTNGWLWRHQQRHRTRRAGAEGKKALPGVSSSATDIVRCGATCSHSVNAVATHADAISRSLPPPAQFLPHLALGFFHQEARAPRASPALPPRFVPTEAASRLLGPRPQLEHVAAGLFDHARPVASRNGRVVLELRREARADGLTLSVCNPMTGEISMLPPLSGDHCPGHYVCAILTGDDLDVPAPSGFFRVLLVYNRRSFTALRSCSSADADAGVACRWGPEERKPGAKISANMLRGLGHAVVVGGAAYWPMHHEAFGVRLDGPPSEPMDMCPVPYRQSHYYAGERLLGTSPDGKRLSLLDVGFLGCTDFCINIETQTAAGGEWEGHEQARLKLISLPELGITMTTAFKLRWFGEKSGTVIFTVGEGGGCTSQGVFILNITTRCLEKVADGVECHAWKYLCGYEMDREALFASSDRSVLTSR</sequence>
<dbReference type="Gramene" id="AET6Gv20292600.1">
    <property type="protein sequence ID" value="AET6Gv20292600.1"/>
    <property type="gene ID" value="AET6Gv20292600"/>
</dbReference>
<feature type="compositionally biased region" description="Basic and acidic residues" evidence="1">
    <location>
        <begin position="1"/>
        <end position="10"/>
    </location>
</feature>
<dbReference type="PANTHER" id="PTHR36140">
    <property type="entry name" value="F-BOX DOMAIN-CONTAINING PROTEIN-RELATED"/>
    <property type="match status" value="1"/>
</dbReference>
<dbReference type="GeneID" id="109782134"/>
<reference evidence="4" key="2">
    <citation type="journal article" date="2017" name="Nat. Plants">
        <title>The Aegilops tauschii genome reveals multiple impacts of transposons.</title>
        <authorList>
            <person name="Zhao G."/>
            <person name="Zou C."/>
            <person name="Li K."/>
            <person name="Wang K."/>
            <person name="Li T."/>
            <person name="Gao L."/>
            <person name="Zhang X."/>
            <person name="Wang H."/>
            <person name="Yang Z."/>
            <person name="Liu X."/>
            <person name="Jiang W."/>
            <person name="Mao L."/>
            <person name="Kong X."/>
            <person name="Jiao Y."/>
            <person name="Jia J."/>
        </authorList>
    </citation>
    <scope>NUCLEOTIDE SEQUENCE [LARGE SCALE GENOMIC DNA]</scope>
    <source>
        <strain evidence="4">cv. AL8/78</strain>
    </source>
</reference>
<dbReference type="KEGG" id="ats:109782134"/>
<dbReference type="Proteomes" id="UP000015105">
    <property type="component" value="Chromosome 6D"/>
</dbReference>
<dbReference type="RefSeq" id="XP_020196317.1">
    <property type="nucleotide sequence ID" value="XM_020340728.4"/>
</dbReference>
<protein>
    <recommendedName>
        <fullName evidence="2">DUF7595 domain-containing protein</fullName>
    </recommendedName>
</protein>
<dbReference type="OMA" id="THAATMC"/>
<evidence type="ECO:0000313" key="4">
    <source>
        <dbReference type="Proteomes" id="UP000015105"/>
    </source>
</evidence>
<reference evidence="4" key="1">
    <citation type="journal article" date="2014" name="Science">
        <title>Ancient hybridizations among the ancestral genomes of bread wheat.</title>
        <authorList>
            <consortium name="International Wheat Genome Sequencing Consortium,"/>
            <person name="Marcussen T."/>
            <person name="Sandve S.R."/>
            <person name="Heier L."/>
            <person name="Spannagl M."/>
            <person name="Pfeifer M."/>
            <person name="Jakobsen K.S."/>
            <person name="Wulff B.B."/>
            <person name="Steuernagel B."/>
            <person name="Mayer K.F."/>
            <person name="Olsen O.A."/>
        </authorList>
    </citation>
    <scope>NUCLEOTIDE SEQUENCE [LARGE SCALE GENOMIC DNA]</scope>
    <source>
        <strain evidence="4">cv. AL8/78</strain>
    </source>
</reference>
<name>A0A453NAE5_AEGTS</name>
<feature type="domain" description="DUF7595" evidence="2">
    <location>
        <begin position="122"/>
        <end position="384"/>
    </location>
</feature>
<keyword evidence="4" id="KW-1185">Reference proteome</keyword>
<dbReference type="Pfam" id="PF24523">
    <property type="entry name" value="DUF7595"/>
    <property type="match status" value="1"/>
</dbReference>
<evidence type="ECO:0000259" key="2">
    <source>
        <dbReference type="Pfam" id="PF24523"/>
    </source>
</evidence>
<evidence type="ECO:0000313" key="3">
    <source>
        <dbReference type="EnsemblPlants" id="AET6Gv20292600.1"/>
    </source>
</evidence>
<dbReference type="InterPro" id="IPR056016">
    <property type="entry name" value="DUF7595"/>
</dbReference>